<evidence type="ECO:0000313" key="2">
    <source>
        <dbReference type="Proteomes" id="UP000294299"/>
    </source>
</evidence>
<protein>
    <submittedName>
        <fullName evidence="1">Uncharacterized protein</fullName>
    </submittedName>
</protein>
<proteinExistence type="predicted"/>
<evidence type="ECO:0000313" key="1">
    <source>
        <dbReference type="EMBL" id="VFJ14333.1"/>
    </source>
</evidence>
<gene>
    <name evidence="1" type="ORF">NFRAN_2011</name>
</gene>
<keyword evidence="2" id="KW-1185">Reference proteome</keyword>
<dbReference type="AlphaFoldDB" id="A0A484IAP9"/>
<reference evidence="1 2" key="1">
    <citation type="submission" date="2019-02" db="EMBL/GenBank/DDBJ databases">
        <authorList>
            <person name="Lehtovirta-Morley E L."/>
        </authorList>
    </citation>
    <scope>NUCLEOTIDE SEQUENCE [LARGE SCALE GENOMIC DNA]</scope>
    <source>
        <strain evidence="1">NFRAN1</strain>
    </source>
</reference>
<sequence>MKSYYGYTYYFDELVCEKIQYMYSRMGFHYFVSFTISKYDVANKTKG</sequence>
<dbReference type="EMBL" id="LR216287">
    <property type="protein sequence ID" value="VFJ14333.1"/>
    <property type="molecule type" value="Genomic_DNA"/>
</dbReference>
<organism evidence="1 2">
    <name type="scientific">Candidatus Nitrosocosmicus franklandianus</name>
    <dbReference type="NCBI Taxonomy" id="1798806"/>
    <lineage>
        <taxon>Archaea</taxon>
        <taxon>Nitrososphaerota</taxon>
        <taxon>Nitrososphaeria</taxon>
        <taxon>Nitrososphaerales</taxon>
        <taxon>Nitrososphaeraceae</taxon>
        <taxon>Candidatus Nitrosocosmicus</taxon>
    </lineage>
</organism>
<dbReference type="KEGG" id="nfn:NFRAN_2011"/>
<dbReference type="Proteomes" id="UP000294299">
    <property type="component" value="Chromosome NFRAN"/>
</dbReference>
<accession>A0A484IAP9</accession>
<name>A0A484IAP9_9ARCH</name>